<evidence type="ECO:0000313" key="4">
    <source>
        <dbReference type="Proteomes" id="UP001501759"/>
    </source>
</evidence>
<dbReference type="PANTHER" id="PTHR14136:SF17">
    <property type="entry name" value="BTB_POZ DOMAIN-CONTAINING PROTEIN KCTD9"/>
    <property type="match status" value="1"/>
</dbReference>
<reference evidence="4" key="1">
    <citation type="journal article" date="2019" name="Int. J. Syst. Evol. Microbiol.">
        <title>The Global Catalogue of Microorganisms (GCM) 10K type strain sequencing project: providing services to taxonomists for standard genome sequencing and annotation.</title>
        <authorList>
            <consortium name="The Broad Institute Genomics Platform"/>
            <consortium name="The Broad Institute Genome Sequencing Center for Infectious Disease"/>
            <person name="Wu L."/>
            <person name="Ma J."/>
        </authorList>
    </citation>
    <scope>NUCLEOTIDE SEQUENCE [LARGE SCALE GENOMIC DNA]</scope>
    <source>
        <strain evidence="4">JCM 18409</strain>
    </source>
</reference>
<keyword evidence="2" id="KW-1133">Transmembrane helix</keyword>
<comment type="caution">
    <text evidence="3">The sequence shown here is derived from an EMBL/GenBank/DDBJ whole genome shotgun (WGS) entry which is preliminary data.</text>
</comment>
<keyword evidence="4" id="KW-1185">Reference proteome</keyword>
<name>A0ABP9JE46_9ACTN</name>
<keyword evidence="2" id="KW-0472">Membrane</keyword>
<dbReference type="SUPFAM" id="SSF141571">
    <property type="entry name" value="Pentapeptide repeat-like"/>
    <property type="match status" value="1"/>
</dbReference>
<dbReference type="InterPro" id="IPR001646">
    <property type="entry name" value="5peptide_repeat"/>
</dbReference>
<sequence>MSDEQPAKKPRPWWHWALAAAGTSAFVIALVWGPWWIEGHHLRDDKGQLVSSAGIIVTGFRTMVIAIAAGVLTAAGLYYTRQKHQLEREQFQHAQEQFAENQKQFETTVRDAQARDERQTELTREGQVTGRYVEAIKLLSSDNITQRLGGIYSLERIMRDSEKDHDTIVEVLAAFIRHRAPVQAGNHTAQSSESGQPPKPADDVQAALTVLYRRPTRPELPSIDLSHTCLAGAKLTGHGLRRAHWSGAQFEGSDLTQARLRGAILRKAQFKDATLHGTDLSSAKMADAELCGADLRGADFGGVDLTGVDLTGAKLIGAQLGETHEIHVWRLLQARLHSSTELPADIAQDPAVIAHIAKCEEGWPLRPSLPTQPAPTTNATAQ</sequence>
<feature type="compositionally biased region" description="Polar residues" evidence="1">
    <location>
        <begin position="185"/>
        <end position="195"/>
    </location>
</feature>
<evidence type="ECO:0008006" key="5">
    <source>
        <dbReference type="Google" id="ProtNLM"/>
    </source>
</evidence>
<dbReference type="InterPro" id="IPR051082">
    <property type="entry name" value="Pentapeptide-BTB/POZ_domain"/>
</dbReference>
<evidence type="ECO:0000256" key="1">
    <source>
        <dbReference type="SAM" id="MobiDB-lite"/>
    </source>
</evidence>
<proteinExistence type="predicted"/>
<protein>
    <recommendedName>
        <fullName evidence="5">Pentapeptide repeat-containing protein</fullName>
    </recommendedName>
</protein>
<dbReference type="EMBL" id="BAABKB010000031">
    <property type="protein sequence ID" value="GAA5029207.1"/>
    <property type="molecule type" value="Genomic_DNA"/>
</dbReference>
<feature type="transmembrane region" description="Helical" evidence="2">
    <location>
        <begin position="55"/>
        <end position="79"/>
    </location>
</feature>
<evidence type="ECO:0000256" key="2">
    <source>
        <dbReference type="SAM" id="Phobius"/>
    </source>
</evidence>
<evidence type="ECO:0000313" key="3">
    <source>
        <dbReference type="EMBL" id="GAA5029207.1"/>
    </source>
</evidence>
<feature type="transmembrane region" description="Helical" evidence="2">
    <location>
        <begin position="12"/>
        <end position="35"/>
    </location>
</feature>
<dbReference type="Gene3D" id="2.160.20.80">
    <property type="entry name" value="E3 ubiquitin-protein ligase SopA"/>
    <property type="match status" value="1"/>
</dbReference>
<keyword evidence="2" id="KW-0812">Transmembrane</keyword>
<dbReference type="RefSeq" id="WP_345656588.1">
    <property type="nucleotide sequence ID" value="NZ_BAABKB010000031.1"/>
</dbReference>
<organism evidence="3 4">
    <name type="scientific">Streptomyces siamensis</name>
    <dbReference type="NCBI Taxonomy" id="1274986"/>
    <lineage>
        <taxon>Bacteria</taxon>
        <taxon>Bacillati</taxon>
        <taxon>Actinomycetota</taxon>
        <taxon>Actinomycetes</taxon>
        <taxon>Kitasatosporales</taxon>
        <taxon>Streptomycetaceae</taxon>
        <taxon>Streptomyces</taxon>
    </lineage>
</organism>
<accession>A0ABP9JE46</accession>
<gene>
    <name evidence="3" type="ORF">GCM10023335_68000</name>
</gene>
<feature type="region of interest" description="Disordered" evidence="1">
    <location>
        <begin position="183"/>
        <end position="202"/>
    </location>
</feature>
<dbReference type="PANTHER" id="PTHR14136">
    <property type="entry name" value="BTB_POZ DOMAIN-CONTAINING PROTEIN KCTD9"/>
    <property type="match status" value="1"/>
</dbReference>
<dbReference type="Pfam" id="PF00805">
    <property type="entry name" value="Pentapeptide"/>
    <property type="match status" value="1"/>
</dbReference>
<dbReference type="Proteomes" id="UP001501759">
    <property type="component" value="Unassembled WGS sequence"/>
</dbReference>